<dbReference type="PANTHER" id="PTHR42745:SF1">
    <property type="entry name" value="ARABINOSE 5-PHOSPHATE ISOMERASE KDSD"/>
    <property type="match status" value="1"/>
</dbReference>
<dbReference type="RefSeq" id="WP_211421793.1">
    <property type="nucleotide sequence ID" value="NZ_CP072642.1"/>
</dbReference>
<accession>A0ABX8AYG5</accession>
<feature type="domain" description="CBS" evidence="6">
    <location>
        <begin position="200"/>
        <end position="259"/>
    </location>
</feature>
<dbReference type="InterPro" id="IPR035474">
    <property type="entry name" value="SIS_Kpsf"/>
</dbReference>
<name>A0ABX8AYG5_9BACT</name>
<dbReference type="Gene3D" id="3.10.580.10">
    <property type="entry name" value="CBS-domain"/>
    <property type="match status" value="1"/>
</dbReference>
<keyword evidence="2" id="KW-0677">Repeat</keyword>
<dbReference type="SUPFAM" id="SSF53697">
    <property type="entry name" value="SIS domain"/>
    <property type="match status" value="1"/>
</dbReference>
<organism evidence="8 9">
    <name type="scientific">Chloracidobacterium sp. N</name>
    <dbReference type="NCBI Taxonomy" id="2821540"/>
    <lineage>
        <taxon>Bacteria</taxon>
        <taxon>Pseudomonadati</taxon>
        <taxon>Acidobacteriota</taxon>
        <taxon>Terriglobia</taxon>
        <taxon>Terriglobales</taxon>
        <taxon>Acidobacteriaceae</taxon>
        <taxon>Chloracidobacterium</taxon>
        <taxon>Chloracidobacterium aggregatum</taxon>
    </lineage>
</organism>
<feature type="domain" description="CBS" evidence="6">
    <location>
        <begin position="274"/>
        <end position="330"/>
    </location>
</feature>
<evidence type="ECO:0000256" key="4">
    <source>
        <dbReference type="PIRNR" id="PIRNR004692"/>
    </source>
</evidence>
<dbReference type="SMART" id="SM00116">
    <property type="entry name" value="CBS"/>
    <property type="match status" value="2"/>
</dbReference>
<evidence type="ECO:0000256" key="3">
    <source>
        <dbReference type="ARBA" id="ARBA00023122"/>
    </source>
</evidence>
<dbReference type="Pfam" id="PF01380">
    <property type="entry name" value="SIS"/>
    <property type="match status" value="1"/>
</dbReference>
<gene>
    <name evidence="8" type="ORF">J8C05_08520</name>
</gene>
<dbReference type="InterPro" id="IPR004800">
    <property type="entry name" value="KdsD/KpsF-type"/>
</dbReference>
<sequence length="333" mass="35593">MAHIERGREVLRVEAEAVARLVHRLDEHFARAVDIILAGRGHVVTLGMGKSGFVARKTSATLASLGTPSFFLHPAEAAHGDIGRVTAEDVILVFSHSGETEEIVRLLPSFRDLALPLMAILGRTDSTIGRAAQVVLETAVDAEACPLNLAPTASTTAAMALGDALAVAVGTARGFAVEDFARRHPGGKLGRELLRVADVMHVGAEVPTVQPTTLMPDIIHEISRKGFGITTVVDSERRLLGVISDGDLRRLMEHQPEAFLRLTAAAALEGRQARHPHPRTARATDRAMAALRAMEAYRITSLVVVDAGQHVEGLVHLHDLWGVLSSAGAEPRV</sequence>
<proteinExistence type="inferred from homology"/>
<evidence type="ECO:0000259" key="6">
    <source>
        <dbReference type="PROSITE" id="PS51371"/>
    </source>
</evidence>
<evidence type="ECO:0000313" key="8">
    <source>
        <dbReference type="EMBL" id="QUV93410.1"/>
    </source>
</evidence>
<evidence type="ECO:0000256" key="1">
    <source>
        <dbReference type="ARBA" id="ARBA00008165"/>
    </source>
</evidence>
<dbReference type="CDD" id="cd05014">
    <property type="entry name" value="SIS_Kpsf"/>
    <property type="match status" value="1"/>
</dbReference>
<evidence type="ECO:0000259" key="7">
    <source>
        <dbReference type="PROSITE" id="PS51464"/>
    </source>
</evidence>
<dbReference type="PROSITE" id="PS51371">
    <property type="entry name" value="CBS"/>
    <property type="match status" value="2"/>
</dbReference>
<dbReference type="CDD" id="cd04604">
    <property type="entry name" value="CBS_pair_SIS_assoc"/>
    <property type="match status" value="1"/>
</dbReference>
<keyword evidence="9" id="KW-1185">Reference proteome</keyword>
<evidence type="ECO:0000256" key="2">
    <source>
        <dbReference type="ARBA" id="ARBA00022737"/>
    </source>
</evidence>
<keyword evidence="8" id="KW-0413">Isomerase</keyword>
<dbReference type="Proteomes" id="UP000677668">
    <property type="component" value="Chromosome 1"/>
</dbReference>
<dbReference type="InterPro" id="IPR046348">
    <property type="entry name" value="SIS_dom_sf"/>
</dbReference>
<dbReference type="Pfam" id="PF00571">
    <property type="entry name" value="CBS"/>
    <property type="match status" value="2"/>
</dbReference>
<protein>
    <submittedName>
        <fullName evidence="8">KpsF/GutQ family sugar-phosphate isomerase</fullName>
    </submittedName>
</protein>
<evidence type="ECO:0000256" key="5">
    <source>
        <dbReference type="PROSITE-ProRule" id="PRU00703"/>
    </source>
</evidence>
<dbReference type="NCBIfam" id="TIGR00393">
    <property type="entry name" value="kpsF"/>
    <property type="match status" value="1"/>
</dbReference>
<reference evidence="8 9" key="1">
    <citation type="submission" date="2021-03" db="EMBL/GenBank/DDBJ databases">
        <title>Genomic and phenotypic characterization of Chloracidobacterium isolates provides evidence for multiple species.</title>
        <authorList>
            <person name="Saini M.K."/>
            <person name="Costas A.M.G."/>
            <person name="Tank M."/>
            <person name="Bryant D.A."/>
        </authorList>
    </citation>
    <scope>NUCLEOTIDE SEQUENCE [LARGE SCALE GENOMIC DNA]</scope>
    <source>
        <strain evidence="8 9">N</strain>
    </source>
</reference>
<dbReference type="InterPro" id="IPR000644">
    <property type="entry name" value="CBS_dom"/>
</dbReference>
<feature type="domain" description="SIS" evidence="7">
    <location>
        <begin position="32"/>
        <end position="175"/>
    </location>
</feature>
<dbReference type="PANTHER" id="PTHR42745">
    <property type="match status" value="1"/>
</dbReference>
<dbReference type="InterPro" id="IPR001347">
    <property type="entry name" value="SIS_dom"/>
</dbReference>
<dbReference type="PIRSF" id="PIRSF004692">
    <property type="entry name" value="KdsD_KpsF"/>
    <property type="match status" value="1"/>
</dbReference>
<dbReference type="InterPro" id="IPR050986">
    <property type="entry name" value="GutQ/KpsF_isomerases"/>
</dbReference>
<dbReference type="Gene3D" id="3.40.50.10490">
    <property type="entry name" value="Glucose-6-phosphate isomerase like protein, domain 1"/>
    <property type="match status" value="1"/>
</dbReference>
<comment type="similarity">
    <text evidence="1 4">Belongs to the SIS family. GutQ/KpsF subfamily.</text>
</comment>
<dbReference type="InterPro" id="IPR046342">
    <property type="entry name" value="CBS_dom_sf"/>
</dbReference>
<dbReference type="GO" id="GO:0016853">
    <property type="term" value="F:isomerase activity"/>
    <property type="evidence" value="ECO:0007669"/>
    <property type="project" value="UniProtKB-KW"/>
</dbReference>
<keyword evidence="3 5" id="KW-0129">CBS domain</keyword>
<evidence type="ECO:0000313" key="9">
    <source>
        <dbReference type="Proteomes" id="UP000677668"/>
    </source>
</evidence>
<dbReference type="EMBL" id="CP072642">
    <property type="protein sequence ID" value="QUV93410.1"/>
    <property type="molecule type" value="Genomic_DNA"/>
</dbReference>
<dbReference type="PROSITE" id="PS51464">
    <property type="entry name" value="SIS"/>
    <property type="match status" value="1"/>
</dbReference>